<dbReference type="EMBL" id="QXGH01000022">
    <property type="protein sequence ID" value="RHW25718.1"/>
    <property type="molecule type" value="Genomic_DNA"/>
</dbReference>
<protein>
    <recommendedName>
        <fullName evidence="2">VWFA domain-containing protein</fullName>
    </recommendedName>
</protein>
<gene>
    <name evidence="3" type="ORF">D0Z08_18265</name>
</gene>
<name>A0A417XZB7_9ACTN</name>
<dbReference type="InterPro" id="IPR051928">
    <property type="entry name" value="NorD/CobT"/>
</dbReference>
<dbReference type="SMART" id="SM00327">
    <property type="entry name" value="VWA"/>
    <property type="match status" value="1"/>
</dbReference>
<dbReference type="SUPFAM" id="SSF53300">
    <property type="entry name" value="vWA-like"/>
    <property type="match status" value="1"/>
</dbReference>
<dbReference type="InterPro" id="IPR036465">
    <property type="entry name" value="vWFA_dom_sf"/>
</dbReference>
<dbReference type="Gene3D" id="3.40.50.410">
    <property type="entry name" value="von Willebrand factor, type A domain"/>
    <property type="match status" value="1"/>
</dbReference>
<organism evidence="3 4">
    <name type="scientific">Nocardioides immobilis</name>
    <dbReference type="NCBI Taxonomy" id="2049295"/>
    <lineage>
        <taxon>Bacteria</taxon>
        <taxon>Bacillati</taxon>
        <taxon>Actinomycetota</taxon>
        <taxon>Actinomycetes</taxon>
        <taxon>Propionibacteriales</taxon>
        <taxon>Nocardioidaceae</taxon>
        <taxon>Nocardioides</taxon>
    </lineage>
</organism>
<evidence type="ECO:0000313" key="3">
    <source>
        <dbReference type="EMBL" id="RHW25718.1"/>
    </source>
</evidence>
<evidence type="ECO:0000313" key="4">
    <source>
        <dbReference type="Proteomes" id="UP000283644"/>
    </source>
</evidence>
<dbReference type="AlphaFoldDB" id="A0A417XZB7"/>
<feature type="region of interest" description="Disordered" evidence="1">
    <location>
        <begin position="177"/>
        <end position="252"/>
    </location>
</feature>
<dbReference type="InterPro" id="IPR002035">
    <property type="entry name" value="VWF_A"/>
</dbReference>
<dbReference type="RefSeq" id="WP_118926685.1">
    <property type="nucleotide sequence ID" value="NZ_QXGH01000022.1"/>
</dbReference>
<evidence type="ECO:0000259" key="2">
    <source>
        <dbReference type="PROSITE" id="PS50234"/>
    </source>
</evidence>
<feature type="domain" description="VWFA" evidence="2">
    <location>
        <begin position="364"/>
        <end position="506"/>
    </location>
</feature>
<dbReference type="Proteomes" id="UP000283644">
    <property type="component" value="Unassembled WGS sequence"/>
</dbReference>
<proteinExistence type="predicted"/>
<dbReference type="PANTHER" id="PTHR41248">
    <property type="entry name" value="NORD PROTEIN"/>
    <property type="match status" value="1"/>
</dbReference>
<accession>A0A417XZB7</accession>
<keyword evidence="4" id="KW-1185">Reference proteome</keyword>
<dbReference type="PANTHER" id="PTHR41248:SF1">
    <property type="entry name" value="NORD PROTEIN"/>
    <property type="match status" value="1"/>
</dbReference>
<comment type="caution">
    <text evidence="3">The sequence shown here is derived from an EMBL/GenBank/DDBJ whole genome shotgun (WGS) entry which is preliminary data.</text>
</comment>
<dbReference type="OrthoDB" id="4641313at2"/>
<sequence length="565" mass="60371">MTLHPGSNPSLAELELLASAIAGRGVTLEPGRHGVYTDGAVIYVGADVTAGAEQCRHAVVAQAVLIAAGSLDSSRMRRLSRSRPGSARRYLGLEVARACQEMDEALPGAFQAAVHPYAARVGVTGSPDESLLRAVGRTPLEEPPAWFGDLRPVAMLRSPGADGETPSDSELAKAIRAATEPEQDDEDDGERSGMLEKLSSPLRSPLGSVFQRMMGARRSSGGEGLSGSGVSVVEQHTGRAPSTARQTAQALPPSVVRAGGQLTRGAIYPEWDAGSSAYRPRWCTVGHFDPPSSDDPSVPPSGVDPRLIRELSRVGLTWRPHDAEPLGDELDLTALVDYRVAVAAGTSGEPRIYRAERRTAQELGVLVLLDATGSTSEQHEGHAIFEEQRDLAHGITTALDQLGARVATYAFYSRGRGNVRYLRCKTFEERWGVTAQRRLFALRPTGFTRLGAAIRHGTHLLDTQAGSQHRLLIVVGDGVPYDDGYEGRYAVEDTRRAIDEARSSAVGCVGLSTRRTPGSSEIWDREAHRVTATTAELAADARVLLGTALGRAGRGRAVHHVRSAS</sequence>
<reference evidence="3 4" key="1">
    <citation type="submission" date="2018-09" db="EMBL/GenBank/DDBJ databases">
        <title>Genome sequencing of Nocardioides immobilis CCTCC AB 2017083 for comparison to Nocardioides silvaticus.</title>
        <authorList>
            <person name="Li C."/>
            <person name="Wang G."/>
        </authorList>
    </citation>
    <scope>NUCLEOTIDE SEQUENCE [LARGE SCALE GENOMIC DNA]</scope>
    <source>
        <strain evidence="3 4">CCTCC AB 2017083</strain>
    </source>
</reference>
<evidence type="ECO:0000256" key="1">
    <source>
        <dbReference type="SAM" id="MobiDB-lite"/>
    </source>
</evidence>
<dbReference type="PROSITE" id="PS50234">
    <property type="entry name" value="VWFA"/>
    <property type="match status" value="1"/>
</dbReference>